<evidence type="ECO:0000313" key="8">
    <source>
        <dbReference type="EMBL" id="ADB18725.1"/>
    </source>
</evidence>
<dbReference type="InterPro" id="IPR013324">
    <property type="entry name" value="RNA_pol_sigma_r3/r4-like"/>
</dbReference>
<comment type="similarity">
    <text evidence="1">Belongs to the sigma-70 factor family. ECF subfamily.</text>
</comment>
<dbReference type="STRING" id="530564.Psta_4073"/>
<sequence length="186" mass="20937">MPDTILDKVAARNPGAVDQCLARYGGLVWSLARRMSPTTSDAEDAVQEIFIDLFRHASRFDPQREPSEATFVAMIARRRLIDRHRKHTRQVKTIPIDAKGTTPVAIPLNGLELRDEVGRVRELLSQLRCEERQVLELIFFHGLSQAETAEMLNMPLGSVKTHSRRGLLRLRELSTGTLDLANEGEA</sequence>
<dbReference type="eggNOG" id="COG1595">
    <property type="taxonomic scope" value="Bacteria"/>
</dbReference>
<dbReference type="InterPro" id="IPR007627">
    <property type="entry name" value="RNA_pol_sigma70_r2"/>
</dbReference>
<dbReference type="SUPFAM" id="SSF88946">
    <property type="entry name" value="Sigma2 domain of RNA polymerase sigma factors"/>
    <property type="match status" value="1"/>
</dbReference>
<name>D2R2Z2_PIRSD</name>
<gene>
    <name evidence="8" type="ordered locus">Psta_4073</name>
</gene>
<dbReference type="Gene3D" id="1.10.10.10">
    <property type="entry name" value="Winged helix-like DNA-binding domain superfamily/Winged helix DNA-binding domain"/>
    <property type="match status" value="1"/>
</dbReference>
<organism evidence="8 9">
    <name type="scientific">Pirellula staleyi (strain ATCC 27377 / DSM 6068 / ICPB 4128)</name>
    <name type="common">Pirella staleyi</name>
    <dbReference type="NCBI Taxonomy" id="530564"/>
    <lineage>
        <taxon>Bacteria</taxon>
        <taxon>Pseudomonadati</taxon>
        <taxon>Planctomycetota</taxon>
        <taxon>Planctomycetia</taxon>
        <taxon>Pirellulales</taxon>
        <taxon>Pirellulaceae</taxon>
        <taxon>Pirellula</taxon>
    </lineage>
</organism>
<feature type="domain" description="RNA polymerase sigma-70 region 4" evidence="7">
    <location>
        <begin position="123"/>
        <end position="172"/>
    </location>
</feature>
<reference evidence="8 9" key="1">
    <citation type="journal article" date="2009" name="Stand. Genomic Sci.">
        <title>Complete genome sequence of Pirellula staleyi type strain (ATCC 27377).</title>
        <authorList>
            <person name="Clum A."/>
            <person name="Tindall B.J."/>
            <person name="Sikorski J."/>
            <person name="Ivanova N."/>
            <person name="Mavrommatis K."/>
            <person name="Lucas S."/>
            <person name="Glavina del Rio T."/>
            <person name="Nolan M."/>
            <person name="Chen F."/>
            <person name="Tice H."/>
            <person name="Pitluck S."/>
            <person name="Cheng J.F."/>
            <person name="Chertkov O."/>
            <person name="Brettin T."/>
            <person name="Han C."/>
            <person name="Detter J.C."/>
            <person name="Kuske C."/>
            <person name="Bruce D."/>
            <person name="Goodwin L."/>
            <person name="Ovchinikova G."/>
            <person name="Pati A."/>
            <person name="Mikhailova N."/>
            <person name="Chen A."/>
            <person name="Palaniappan K."/>
            <person name="Land M."/>
            <person name="Hauser L."/>
            <person name="Chang Y.J."/>
            <person name="Jeffries C.D."/>
            <person name="Chain P."/>
            <person name="Rohde M."/>
            <person name="Goker M."/>
            <person name="Bristow J."/>
            <person name="Eisen J.A."/>
            <person name="Markowitz V."/>
            <person name="Hugenholtz P."/>
            <person name="Kyrpides N.C."/>
            <person name="Klenk H.P."/>
            <person name="Lapidus A."/>
        </authorList>
    </citation>
    <scope>NUCLEOTIDE SEQUENCE [LARGE SCALE GENOMIC DNA]</scope>
    <source>
        <strain evidence="9">ATCC 27377 / DSM 6068 / ICPB 4128</strain>
    </source>
</reference>
<dbReference type="GO" id="GO:0016987">
    <property type="term" value="F:sigma factor activity"/>
    <property type="evidence" value="ECO:0007669"/>
    <property type="project" value="UniProtKB-KW"/>
</dbReference>
<dbReference type="GO" id="GO:0003677">
    <property type="term" value="F:DNA binding"/>
    <property type="evidence" value="ECO:0007669"/>
    <property type="project" value="UniProtKB-KW"/>
</dbReference>
<keyword evidence="2" id="KW-0805">Transcription regulation</keyword>
<dbReference type="InterPro" id="IPR007630">
    <property type="entry name" value="RNA_pol_sigma70_r4"/>
</dbReference>
<feature type="domain" description="RNA polymerase sigma-70 region 2" evidence="6">
    <location>
        <begin position="22"/>
        <end position="89"/>
    </location>
</feature>
<dbReference type="EMBL" id="CP001848">
    <property type="protein sequence ID" value="ADB18725.1"/>
    <property type="molecule type" value="Genomic_DNA"/>
</dbReference>
<evidence type="ECO:0000259" key="6">
    <source>
        <dbReference type="Pfam" id="PF04542"/>
    </source>
</evidence>
<dbReference type="InterPro" id="IPR013325">
    <property type="entry name" value="RNA_pol_sigma_r2"/>
</dbReference>
<dbReference type="Pfam" id="PF04545">
    <property type="entry name" value="Sigma70_r4"/>
    <property type="match status" value="1"/>
</dbReference>
<evidence type="ECO:0000256" key="3">
    <source>
        <dbReference type="ARBA" id="ARBA00023082"/>
    </source>
</evidence>
<dbReference type="GO" id="GO:0006352">
    <property type="term" value="P:DNA-templated transcription initiation"/>
    <property type="evidence" value="ECO:0007669"/>
    <property type="project" value="InterPro"/>
</dbReference>
<keyword evidence="9" id="KW-1185">Reference proteome</keyword>
<keyword evidence="5" id="KW-0804">Transcription</keyword>
<dbReference type="NCBIfam" id="TIGR02937">
    <property type="entry name" value="sigma70-ECF"/>
    <property type="match status" value="1"/>
</dbReference>
<dbReference type="KEGG" id="psl:Psta_4073"/>
<dbReference type="SUPFAM" id="SSF88659">
    <property type="entry name" value="Sigma3 and sigma4 domains of RNA polymerase sigma factors"/>
    <property type="match status" value="1"/>
</dbReference>
<dbReference type="Proteomes" id="UP000001887">
    <property type="component" value="Chromosome"/>
</dbReference>
<dbReference type="Gene3D" id="1.10.1740.10">
    <property type="match status" value="1"/>
</dbReference>
<protein>
    <submittedName>
        <fullName evidence="8">RNA polymerase, sigma-24 subunit, ECF subfamily</fullName>
    </submittedName>
</protein>
<evidence type="ECO:0000259" key="7">
    <source>
        <dbReference type="Pfam" id="PF04545"/>
    </source>
</evidence>
<dbReference type="InterPro" id="IPR014284">
    <property type="entry name" value="RNA_pol_sigma-70_dom"/>
</dbReference>
<evidence type="ECO:0000313" key="9">
    <source>
        <dbReference type="Proteomes" id="UP000001887"/>
    </source>
</evidence>
<evidence type="ECO:0000256" key="4">
    <source>
        <dbReference type="ARBA" id="ARBA00023125"/>
    </source>
</evidence>
<proteinExistence type="inferred from homology"/>
<dbReference type="HOGENOM" id="CLU_047691_9_3_0"/>
<evidence type="ECO:0000256" key="2">
    <source>
        <dbReference type="ARBA" id="ARBA00023015"/>
    </source>
</evidence>
<evidence type="ECO:0000256" key="5">
    <source>
        <dbReference type="ARBA" id="ARBA00023163"/>
    </source>
</evidence>
<dbReference type="InterPro" id="IPR036388">
    <property type="entry name" value="WH-like_DNA-bd_sf"/>
</dbReference>
<keyword evidence="3" id="KW-0731">Sigma factor</keyword>
<dbReference type="OrthoDB" id="9784272at2"/>
<dbReference type="PANTHER" id="PTHR43133:SF62">
    <property type="entry name" value="RNA POLYMERASE SIGMA FACTOR SIGZ"/>
    <property type="match status" value="1"/>
</dbReference>
<dbReference type="InterPro" id="IPR039425">
    <property type="entry name" value="RNA_pol_sigma-70-like"/>
</dbReference>
<dbReference type="AlphaFoldDB" id="D2R2Z2"/>
<dbReference type="CDD" id="cd06171">
    <property type="entry name" value="Sigma70_r4"/>
    <property type="match status" value="1"/>
</dbReference>
<keyword evidence="4" id="KW-0238">DNA-binding</keyword>
<dbReference type="PANTHER" id="PTHR43133">
    <property type="entry name" value="RNA POLYMERASE ECF-TYPE SIGMA FACTO"/>
    <property type="match status" value="1"/>
</dbReference>
<accession>D2R2Z2</accession>
<dbReference type="Pfam" id="PF04542">
    <property type="entry name" value="Sigma70_r2"/>
    <property type="match status" value="1"/>
</dbReference>
<evidence type="ECO:0000256" key="1">
    <source>
        <dbReference type="ARBA" id="ARBA00010641"/>
    </source>
</evidence>